<protein>
    <submittedName>
        <fullName evidence="2">Uncharacterized protein</fullName>
    </submittedName>
</protein>
<evidence type="ECO:0000256" key="1">
    <source>
        <dbReference type="SAM" id="MobiDB-lite"/>
    </source>
</evidence>
<name>A0ABW0QPV6_9GAMM</name>
<organism evidence="2 3">
    <name type="scientific">Rhodanobacter ginsengisoli</name>
    <dbReference type="NCBI Taxonomy" id="418646"/>
    <lineage>
        <taxon>Bacteria</taxon>
        <taxon>Pseudomonadati</taxon>
        <taxon>Pseudomonadota</taxon>
        <taxon>Gammaproteobacteria</taxon>
        <taxon>Lysobacterales</taxon>
        <taxon>Rhodanobacteraceae</taxon>
        <taxon>Rhodanobacter</taxon>
    </lineage>
</organism>
<keyword evidence="3" id="KW-1185">Reference proteome</keyword>
<feature type="region of interest" description="Disordered" evidence="1">
    <location>
        <begin position="64"/>
        <end position="100"/>
    </location>
</feature>
<dbReference type="Proteomes" id="UP001596114">
    <property type="component" value="Unassembled WGS sequence"/>
</dbReference>
<comment type="caution">
    <text evidence="2">The sequence shown here is derived from an EMBL/GenBank/DDBJ whole genome shotgun (WGS) entry which is preliminary data.</text>
</comment>
<gene>
    <name evidence="2" type="ORF">ACFPPA_07730</name>
</gene>
<dbReference type="RefSeq" id="WP_377318900.1">
    <property type="nucleotide sequence ID" value="NZ_JBHSNF010000001.1"/>
</dbReference>
<sequence length="100" mass="10807">MFDVIDFLESVGEGAQLRHADTAALAAALSATQIDPELQVAILARDERGLQVLLGRDPFCCLINPAKPDEDQDEEQEECDGSCENGEDKAGDKDKGRDSD</sequence>
<evidence type="ECO:0000313" key="3">
    <source>
        <dbReference type="Proteomes" id="UP001596114"/>
    </source>
</evidence>
<feature type="compositionally biased region" description="Basic and acidic residues" evidence="1">
    <location>
        <begin position="86"/>
        <end position="100"/>
    </location>
</feature>
<dbReference type="EMBL" id="JBHSNF010000001">
    <property type="protein sequence ID" value="MFC5525632.1"/>
    <property type="molecule type" value="Genomic_DNA"/>
</dbReference>
<evidence type="ECO:0000313" key="2">
    <source>
        <dbReference type="EMBL" id="MFC5525632.1"/>
    </source>
</evidence>
<proteinExistence type="predicted"/>
<accession>A0ABW0QPV6</accession>
<reference evidence="3" key="1">
    <citation type="journal article" date="2019" name="Int. J. Syst. Evol. Microbiol.">
        <title>The Global Catalogue of Microorganisms (GCM) 10K type strain sequencing project: providing services to taxonomists for standard genome sequencing and annotation.</title>
        <authorList>
            <consortium name="The Broad Institute Genomics Platform"/>
            <consortium name="The Broad Institute Genome Sequencing Center for Infectious Disease"/>
            <person name="Wu L."/>
            <person name="Ma J."/>
        </authorList>
    </citation>
    <scope>NUCLEOTIDE SEQUENCE [LARGE SCALE GENOMIC DNA]</scope>
    <source>
        <strain evidence="3">CGMCC 1.16619</strain>
    </source>
</reference>
<feature type="compositionally biased region" description="Acidic residues" evidence="1">
    <location>
        <begin position="70"/>
        <end position="81"/>
    </location>
</feature>